<evidence type="ECO:0000256" key="2">
    <source>
        <dbReference type="ARBA" id="ARBA00023157"/>
    </source>
</evidence>
<dbReference type="GeneID" id="111123186"/>
<dbReference type="Proteomes" id="UP000694844">
    <property type="component" value="Chromosome 3"/>
</dbReference>
<evidence type="ECO:0000259" key="3">
    <source>
        <dbReference type="Pfam" id="PF23283"/>
    </source>
</evidence>
<evidence type="ECO:0000256" key="1">
    <source>
        <dbReference type="ARBA" id="ARBA00022729"/>
    </source>
</evidence>
<dbReference type="KEGG" id="cvn:111123186"/>
<dbReference type="InterPro" id="IPR057774">
    <property type="entry name" value="D8C_UMOD/GP2/OIT3-like"/>
</dbReference>
<keyword evidence="1" id="KW-0732">Signal</keyword>
<gene>
    <name evidence="5" type="primary">LOC111123186</name>
</gene>
<keyword evidence="2" id="KW-1015">Disulfide bond</keyword>
<organism evidence="4 5">
    <name type="scientific">Crassostrea virginica</name>
    <name type="common">Eastern oyster</name>
    <dbReference type="NCBI Taxonomy" id="6565"/>
    <lineage>
        <taxon>Eukaryota</taxon>
        <taxon>Metazoa</taxon>
        <taxon>Spiralia</taxon>
        <taxon>Lophotrochozoa</taxon>
        <taxon>Mollusca</taxon>
        <taxon>Bivalvia</taxon>
        <taxon>Autobranchia</taxon>
        <taxon>Pteriomorphia</taxon>
        <taxon>Ostreida</taxon>
        <taxon>Ostreoidea</taxon>
        <taxon>Ostreidae</taxon>
        <taxon>Crassostrea</taxon>
    </lineage>
</organism>
<accession>A0A8B8CZS5</accession>
<proteinExistence type="predicted"/>
<dbReference type="OrthoDB" id="10043005at2759"/>
<feature type="domain" description="UMOD/GP2/OIT3-like D8C" evidence="3">
    <location>
        <begin position="3"/>
        <end position="61"/>
    </location>
</feature>
<name>A0A8B8CZS5_CRAVI</name>
<evidence type="ECO:0000313" key="4">
    <source>
        <dbReference type="Proteomes" id="UP000694844"/>
    </source>
</evidence>
<dbReference type="RefSeq" id="XP_022321060.1">
    <property type="nucleotide sequence ID" value="XM_022465352.1"/>
</dbReference>
<evidence type="ECO:0000313" key="5">
    <source>
        <dbReference type="RefSeq" id="XP_022321060.1"/>
    </source>
</evidence>
<keyword evidence="4" id="KW-1185">Reference proteome</keyword>
<dbReference type="Pfam" id="PF23283">
    <property type="entry name" value="D8C_UMOD"/>
    <property type="match status" value="1"/>
</dbReference>
<dbReference type="AlphaFoldDB" id="A0A8B8CZS5"/>
<reference evidence="5" key="1">
    <citation type="submission" date="2025-08" db="UniProtKB">
        <authorList>
            <consortium name="RefSeq"/>
        </authorList>
    </citation>
    <scope>IDENTIFICATION</scope>
    <source>
        <tissue evidence="5">Whole sample</tissue>
    </source>
</reference>
<protein>
    <submittedName>
        <fullName evidence="5">Oncoprotein-induced transcript 3 protein-like isoform X1</fullName>
    </submittedName>
</protein>
<sequence>MFPIWMRDPIPSVSDGIVDREVCRMGANDSCEETMTIKVKNCQTFRVYYLIRTNGCPKAYCFGNKNETASGHCVCPKPGTTGNAHTSKTPSPTDDESLVWVYRNKLRAYLHKRNRVDDITPNTIRPREGVYVVDSY</sequence>